<dbReference type="Proteomes" id="UP000001522">
    <property type="component" value="Chromosome"/>
</dbReference>
<reference evidence="3 4" key="1">
    <citation type="journal article" date="2010" name="BMC Genomics">
        <title>Comparative genomics and proteomics of Helicobacter mustelae, an ulcerogenic and carcinogenic gastric pathogen.</title>
        <authorList>
            <person name="O'Toole P.W."/>
            <person name="Snelling W.J."/>
            <person name="Canchaya C."/>
            <person name="Forde B.M."/>
            <person name="Hardie K.R."/>
            <person name="Josenhans C."/>
            <person name="Graham R.L.J."/>
            <person name="McMullan G."/>
            <person name="Parkhill J."/>
            <person name="Belda E."/>
            <person name="Bentley S.D."/>
        </authorList>
    </citation>
    <scope>NUCLEOTIDE SEQUENCE [LARGE SCALE GENOMIC DNA]</scope>
    <source>
        <strain evidence="4">ATCC 43772 / LMG 18044 / NCTC 12198 / 12198</strain>
    </source>
</reference>
<name>D3UG88_HELM1</name>
<evidence type="ECO:0000313" key="3">
    <source>
        <dbReference type="EMBL" id="CBG39509.1"/>
    </source>
</evidence>
<gene>
    <name evidence="3" type="ordered locus">HMU02470</name>
</gene>
<feature type="coiled-coil region" evidence="1">
    <location>
        <begin position="57"/>
        <end position="84"/>
    </location>
</feature>
<dbReference type="KEGG" id="hms:HMU02470"/>
<keyword evidence="2" id="KW-0472">Membrane</keyword>
<protein>
    <submittedName>
        <fullName evidence="3">Putative membrane protein</fullName>
    </submittedName>
</protein>
<keyword evidence="2" id="KW-1133">Transmembrane helix</keyword>
<sequence length="171" mass="20004">MKYSFIEAQPKRIFSRIVEIWWLYIFLALGVIGVFYIVLNIQVEIADHEMDGYGKRLSFFEEEIQKITAKHKRAELELNIIKSDDIDNYIIKDGIINFLNLIPDQITINYIQIDSDALVIKGITPSKEVFKYLLQNPLKAIFDQSEVTFYMLSNGWYKFVSESHSQNALLQ</sequence>
<proteinExistence type="predicted"/>
<evidence type="ECO:0000256" key="1">
    <source>
        <dbReference type="SAM" id="Coils"/>
    </source>
</evidence>
<feature type="transmembrane region" description="Helical" evidence="2">
    <location>
        <begin position="21"/>
        <end position="39"/>
    </location>
</feature>
<dbReference type="HOGENOM" id="CLU_126487_0_0_7"/>
<keyword evidence="4" id="KW-1185">Reference proteome</keyword>
<dbReference type="STRING" id="679897.HMU02470"/>
<dbReference type="EMBL" id="FN555004">
    <property type="protein sequence ID" value="CBG39509.1"/>
    <property type="molecule type" value="Genomic_DNA"/>
</dbReference>
<keyword evidence="1" id="KW-0175">Coiled coil</keyword>
<accession>D3UG88</accession>
<dbReference type="eggNOG" id="COG3166">
    <property type="taxonomic scope" value="Bacteria"/>
</dbReference>
<evidence type="ECO:0000313" key="4">
    <source>
        <dbReference type="Proteomes" id="UP000001522"/>
    </source>
</evidence>
<keyword evidence="2" id="KW-0812">Transmembrane</keyword>
<dbReference type="AlphaFoldDB" id="D3UG88"/>
<evidence type="ECO:0000256" key="2">
    <source>
        <dbReference type="SAM" id="Phobius"/>
    </source>
</evidence>
<dbReference type="RefSeq" id="WP_013022604.1">
    <property type="nucleotide sequence ID" value="NC_013949.1"/>
</dbReference>
<organism evidence="3 4">
    <name type="scientific">Helicobacter mustelae (strain ATCC 43772 / CCUG 25715 / CIP 103759 / LMG 18044 / NCTC 12198 / R85-136P)</name>
    <name type="common">Campylobacter mustelae</name>
    <dbReference type="NCBI Taxonomy" id="679897"/>
    <lineage>
        <taxon>Bacteria</taxon>
        <taxon>Pseudomonadati</taxon>
        <taxon>Campylobacterota</taxon>
        <taxon>Epsilonproteobacteria</taxon>
        <taxon>Campylobacterales</taxon>
        <taxon>Helicobacteraceae</taxon>
        <taxon>Helicobacter</taxon>
    </lineage>
</organism>